<reference evidence="2 3" key="1">
    <citation type="submission" date="2023-03" db="EMBL/GenBank/DDBJ databases">
        <title>Host association and intracellularity evolved multiple times independently in the Rickettsiales.</title>
        <authorList>
            <person name="Castelli M."/>
            <person name="Nardi T."/>
            <person name="Gammuto L."/>
            <person name="Bellinzona G."/>
            <person name="Sabaneyeva E."/>
            <person name="Potekhin A."/>
            <person name="Serra V."/>
            <person name="Petroni G."/>
            <person name="Sassera D."/>
        </authorList>
    </citation>
    <scope>NUCLEOTIDE SEQUENCE [LARGE SCALE GENOMIC DNA]</scope>
    <source>
        <strain evidence="2 3">Sr 2-6</strain>
    </source>
</reference>
<evidence type="ECO:0000256" key="1">
    <source>
        <dbReference type="SAM" id="MobiDB-lite"/>
    </source>
</evidence>
<dbReference type="RefSeq" id="WP_322776275.1">
    <property type="nucleotide sequence ID" value="NZ_JARJFB010000014.1"/>
</dbReference>
<evidence type="ECO:0000313" key="3">
    <source>
        <dbReference type="Proteomes" id="UP001291687"/>
    </source>
</evidence>
<sequence length="184" mass="21064">METTTTTNFANLANIFTNNDSAPDTSVTVADESNSQELPDTPIETKESKEELNTPEKDAKVDSKIDYESEAKKKLSEDEVLTKDDLDSVLSYFEYNENDTVDLPSTEEAKFKTAKDKLDHEFSVFKKYAKIDNAEEKYNAFFYFWPLLDVKEQEKLAIYLQEESGEVAIDKIMSMGEKLYDNTI</sequence>
<keyword evidence="3" id="KW-1185">Reference proteome</keyword>
<gene>
    <name evidence="2" type="ORF">Megvenef_00332</name>
</gene>
<organism evidence="2 3">
    <name type="scientific">Candidatus Megaera venefica</name>
    <dbReference type="NCBI Taxonomy" id="2055910"/>
    <lineage>
        <taxon>Bacteria</taxon>
        <taxon>Pseudomonadati</taxon>
        <taxon>Pseudomonadota</taxon>
        <taxon>Alphaproteobacteria</taxon>
        <taxon>Rickettsiales</taxon>
        <taxon>Rickettsiaceae</taxon>
        <taxon>Candidatus Megaera</taxon>
    </lineage>
</organism>
<feature type="compositionally biased region" description="Basic and acidic residues" evidence="1">
    <location>
        <begin position="43"/>
        <end position="63"/>
    </location>
</feature>
<accession>A0ABU5NB14</accession>
<evidence type="ECO:0000313" key="2">
    <source>
        <dbReference type="EMBL" id="MEA0970373.1"/>
    </source>
</evidence>
<proteinExistence type="predicted"/>
<protein>
    <submittedName>
        <fullName evidence="2">Uncharacterized protein</fullName>
    </submittedName>
</protein>
<feature type="compositionally biased region" description="Polar residues" evidence="1">
    <location>
        <begin position="20"/>
        <end position="38"/>
    </location>
</feature>
<name>A0ABU5NB14_9RICK</name>
<feature type="region of interest" description="Disordered" evidence="1">
    <location>
        <begin position="16"/>
        <end position="63"/>
    </location>
</feature>
<comment type="caution">
    <text evidence="2">The sequence shown here is derived from an EMBL/GenBank/DDBJ whole genome shotgun (WGS) entry which is preliminary data.</text>
</comment>
<dbReference type="Proteomes" id="UP001291687">
    <property type="component" value="Unassembled WGS sequence"/>
</dbReference>
<dbReference type="EMBL" id="JARJFB010000014">
    <property type="protein sequence ID" value="MEA0970373.1"/>
    <property type="molecule type" value="Genomic_DNA"/>
</dbReference>